<dbReference type="AlphaFoldDB" id="K0SVF3"/>
<feature type="signal peptide" evidence="2">
    <location>
        <begin position="1"/>
        <end position="16"/>
    </location>
</feature>
<accession>K0SVF3</accession>
<evidence type="ECO:0000256" key="1">
    <source>
        <dbReference type="SAM" id="MobiDB-lite"/>
    </source>
</evidence>
<feature type="region of interest" description="Disordered" evidence="1">
    <location>
        <begin position="458"/>
        <end position="481"/>
    </location>
</feature>
<keyword evidence="4" id="KW-1185">Reference proteome</keyword>
<name>K0SVF3_THAOC</name>
<dbReference type="EMBL" id="AGNL01010664">
    <property type="protein sequence ID" value="EJK68944.1"/>
    <property type="molecule type" value="Genomic_DNA"/>
</dbReference>
<keyword evidence="2" id="KW-0732">Signal</keyword>
<feature type="chain" id="PRO_5003837490" description="VDE lipocalin domain-containing protein" evidence="2">
    <location>
        <begin position="17"/>
        <end position="542"/>
    </location>
</feature>
<protein>
    <recommendedName>
        <fullName evidence="5">VDE lipocalin domain-containing protein</fullName>
    </recommendedName>
</protein>
<evidence type="ECO:0008006" key="5">
    <source>
        <dbReference type="Google" id="ProtNLM"/>
    </source>
</evidence>
<proteinExistence type="predicted"/>
<evidence type="ECO:0000256" key="2">
    <source>
        <dbReference type="SAM" id="SignalP"/>
    </source>
</evidence>
<sequence length="542" mass="57733">MKFTSLLLLVTSIAHARDIEGVSGTHAREDRMLQLLDGFLGGFGMDLSLECDANVCSDESVCDSFLMDMSAGALERQCDAACIPDLALTSCNLLCGDDGTALPSSSFLGLGLGDGAVDDLLCNNCAFFECCLDGQGSETCGDLLNPPDVDALFEEFDSILSDTSMAQSGNDTEVVDGLFTGGLFEGPCDSVFSSDPDESIMEKICDNNCLPAAMSCEVVCNEDSFFGSFDLACDTCEFMSCCQQDQDTDSKFETCQQYLPDLTLPEPILGLDWVYNSTDQFWSNLTSEIDFIFDGLVWDLTDWDDTCFIADSCPVQGLCDYSANWTALDNDSLCLENALLLCMPPAFEEMCASECGEDASSSPEGLFAEPFCSLCSIAQCCSGKDNTAESPFEDCALGSVSTEVAELLLAFSEGDILALIPDLVDTVVGNHTLHFDTDGLLSGYSSDEPVSMVDEAVEPQEASKIEESSSETESIDANQVPEAADLDAQPTEENEVREVQLNVEAVKAPLEDTDAAASSGLTVAASGICLATLTSVSMILAL</sequence>
<evidence type="ECO:0000313" key="3">
    <source>
        <dbReference type="EMBL" id="EJK68944.1"/>
    </source>
</evidence>
<gene>
    <name evidence="3" type="ORF">THAOC_09843</name>
</gene>
<comment type="caution">
    <text evidence="3">The sequence shown here is derived from an EMBL/GenBank/DDBJ whole genome shotgun (WGS) entry which is preliminary data.</text>
</comment>
<dbReference type="OMA" id="THAREDR"/>
<dbReference type="Proteomes" id="UP000266841">
    <property type="component" value="Unassembled WGS sequence"/>
</dbReference>
<reference evidence="3 4" key="1">
    <citation type="journal article" date="2012" name="Genome Biol.">
        <title>Genome and low-iron response of an oceanic diatom adapted to chronic iron limitation.</title>
        <authorList>
            <person name="Lommer M."/>
            <person name="Specht M."/>
            <person name="Roy A.S."/>
            <person name="Kraemer L."/>
            <person name="Andreson R."/>
            <person name="Gutowska M.A."/>
            <person name="Wolf J."/>
            <person name="Bergner S.V."/>
            <person name="Schilhabel M.B."/>
            <person name="Klostermeier U.C."/>
            <person name="Beiko R.G."/>
            <person name="Rosenstiel P."/>
            <person name="Hippler M."/>
            <person name="Laroche J."/>
        </authorList>
    </citation>
    <scope>NUCLEOTIDE SEQUENCE [LARGE SCALE GENOMIC DNA]</scope>
    <source>
        <strain evidence="3 4">CCMP1005</strain>
    </source>
</reference>
<evidence type="ECO:0000313" key="4">
    <source>
        <dbReference type="Proteomes" id="UP000266841"/>
    </source>
</evidence>
<organism evidence="3 4">
    <name type="scientific">Thalassiosira oceanica</name>
    <name type="common">Marine diatom</name>
    <dbReference type="NCBI Taxonomy" id="159749"/>
    <lineage>
        <taxon>Eukaryota</taxon>
        <taxon>Sar</taxon>
        <taxon>Stramenopiles</taxon>
        <taxon>Ochrophyta</taxon>
        <taxon>Bacillariophyta</taxon>
        <taxon>Coscinodiscophyceae</taxon>
        <taxon>Thalassiosirophycidae</taxon>
        <taxon>Thalassiosirales</taxon>
        <taxon>Thalassiosiraceae</taxon>
        <taxon>Thalassiosira</taxon>
    </lineage>
</organism>